<dbReference type="AlphaFoldDB" id="D7SHJ2"/>
<name>D7SHJ2_VITVI</name>
<dbReference type="EMBL" id="FN594950">
    <property type="protein sequence ID" value="CBI14952.3"/>
    <property type="molecule type" value="Genomic_DNA"/>
</dbReference>
<reference evidence="2" key="1">
    <citation type="journal article" date="2007" name="Nature">
        <title>The grapevine genome sequence suggests ancestral hexaploidization in major angiosperm phyla.</title>
        <authorList>
            <consortium name="The French-Italian Public Consortium for Grapevine Genome Characterization."/>
            <person name="Jaillon O."/>
            <person name="Aury J.-M."/>
            <person name="Noel B."/>
            <person name="Policriti A."/>
            <person name="Clepet C."/>
            <person name="Casagrande A."/>
            <person name="Choisne N."/>
            <person name="Aubourg S."/>
            <person name="Vitulo N."/>
            <person name="Jubin C."/>
            <person name="Vezzi A."/>
            <person name="Legeai F."/>
            <person name="Hugueney P."/>
            <person name="Dasilva C."/>
            <person name="Horner D."/>
            <person name="Mica E."/>
            <person name="Jublot D."/>
            <person name="Poulain J."/>
            <person name="Bruyere C."/>
            <person name="Billault A."/>
            <person name="Segurens B."/>
            <person name="Gouyvenoux M."/>
            <person name="Ugarte E."/>
            <person name="Cattonaro F."/>
            <person name="Anthouard V."/>
            <person name="Vico V."/>
            <person name="Del Fabbro C."/>
            <person name="Alaux M."/>
            <person name="Di Gaspero G."/>
            <person name="Dumas V."/>
            <person name="Felice N."/>
            <person name="Paillard S."/>
            <person name="Juman I."/>
            <person name="Moroldo M."/>
            <person name="Scalabrin S."/>
            <person name="Canaguier A."/>
            <person name="Le Clainche I."/>
            <person name="Malacrida G."/>
            <person name="Durand E."/>
            <person name="Pesole G."/>
            <person name="Laucou V."/>
            <person name="Chatelet P."/>
            <person name="Merdinoglu D."/>
            <person name="Delledonne M."/>
            <person name="Pezzotti M."/>
            <person name="Lecharny A."/>
            <person name="Scarpelli C."/>
            <person name="Artiguenave F."/>
            <person name="Pe M.E."/>
            <person name="Valle G."/>
            <person name="Morgante M."/>
            <person name="Caboche M."/>
            <person name="Adam-Blondon A.-F."/>
            <person name="Weissenbach J."/>
            <person name="Quetier F."/>
            <person name="Wincker P."/>
        </authorList>
    </citation>
    <scope>NUCLEOTIDE SEQUENCE [LARGE SCALE GENOMIC DNA]</scope>
    <source>
        <strain evidence="2">cv. Pinot noir / PN40024</strain>
    </source>
</reference>
<dbReference type="PaxDb" id="29760-VIT_17s0000g09260.t01"/>
<dbReference type="HOGENOM" id="CLU_2390462_0_0_1"/>
<dbReference type="Proteomes" id="UP000009183">
    <property type="component" value="Chromosome 17"/>
</dbReference>
<keyword evidence="2" id="KW-1185">Reference proteome</keyword>
<dbReference type="InParanoid" id="D7SHJ2"/>
<sequence length="94" mass="10747">MQYIYISCIVPHFYVLVCRKGRSSPSLKNIYCHPSLVDAHRNPLWEYSENIFAFCYYHEHQLGATSKAGKDRVCTSSILTDVASGSCLCHDIWT</sequence>
<gene>
    <name evidence="1" type="ordered locus">VIT_17s0000g09260</name>
</gene>
<proteinExistence type="predicted"/>
<accession>D7SHJ2</accession>
<evidence type="ECO:0000313" key="2">
    <source>
        <dbReference type="Proteomes" id="UP000009183"/>
    </source>
</evidence>
<protein>
    <submittedName>
        <fullName evidence="1">Uncharacterized protein</fullName>
    </submittedName>
</protein>
<evidence type="ECO:0000313" key="1">
    <source>
        <dbReference type="EMBL" id="CBI14952.3"/>
    </source>
</evidence>
<organism evidence="1 2">
    <name type="scientific">Vitis vinifera</name>
    <name type="common">Grape</name>
    <dbReference type="NCBI Taxonomy" id="29760"/>
    <lineage>
        <taxon>Eukaryota</taxon>
        <taxon>Viridiplantae</taxon>
        <taxon>Streptophyta</taxon>
        <taxon>Embryophyta</taxon>
        <taxon>Tracheophyta</taxon>
        <taxon>Spermatophyta</taxon>
        <taxon>Magnoliopsida</taxon>
        <taxon>eudicotyledons</taxon>
        <taxon>Gunneridae</taxon>
        <taxon>Pentapetalae</taxon>
        <taxon>rosids</taxon>
        <taxon>Vitales</taxon>
        <taxon>Vitaceae</taxon>
        <taxon>Viteae</taxon>
        <taxon>Vitis</taxon>
    </lineage>
</organism>